<proteinExistence type="predicted"/>
<comment type="caution">
    <text evidence="1">The sequence shown here is derived from an EMBL/GenBank/DDBJ whole genome shotgun (WGS) entry which is preliminary data.</text>
</comment>
<protein>
    <recommendedName>
        <fullName evidence="3">Histidine-specific methyltransferase SAM-dependent domain-containing protein</fullName>
    </recommendedName>
</protein>
<dbReference type="Gene3D" id="3.40.50.150">
    <property type="entry name" value="Vaccinia Virus protein VP39"/>
    <property type="match status" value="1"/>
</dbReference>
<evidence type="ECO:0008006" key="3">
    <source>
        <dbReference type="Google" id="ProtNLM"/>
    </source>
</evidence>
<dbReference type="Proteomes" id="UP000607562">
    <property type="component" value="Unassembled WGS sequence"/>
</dbReference>
<dbReference type="EMBL" id="JAEILM010000071">
    <property type="protein sequence ID" value="MBI6635084.1"/>
    <property type="molecule type" value="Genomic_DNA"/>
</dbReference>
<organism evidence="1 2">
    <name type="scientific">Pseudomonas paralactis</name>
    <dbReference type="NCBI Taxonomy" id="1615673"/>
    <lineage>
        <taxon>Bacteria</taxon>
        <taxon>Pseudomonadati</taxon>
        <taxon>Pseudomonadota</taxon>
        <taxon>Gammaproteobacteria</taxon>
        <taxon>Pseudomonadales</taxon>
        <taxon>Pseudomonadaceae</taxon>
        <taxon>Pseudomonas</taxon>
    </lineage>
</organism>
<accession>A0ABS0V7Z6</accession>
<gene>
    <name evidence="1" type="ORF">YA0871_20685</name>
</gene>
<evidence type="ECO:0000313" key="1">
    <source>
        <dbReference type="EMBL" id="MBI6635084.1"/>
    </source>
</evidence>
<dbReference type="RefSeq" id="WP_198708288.1">
    <property type="nucleotide sequence ID" value="NZ_JAEILM010000071.1"/>
</dbReference>
<evidence type="ECO:0000313" key="2">
    <source>
        <dbReference type="Proteomes" id="UP000607562"/>
    </source>
</evidence>
<dbReference type="InterPro" id="IPR029063">
    <property type="entry name" value="SAM-dependent_MTases_sf"/>
</dbReference>
<keyword evidence="2" id="KW-1185">Reference proteome</keyword>
<name>A0ABS0V7Z6_9PSED</name>
<reference evidence="1 2" key="1">
    <citation type="submission" date="2020-12" db="EMBL/GenBank/DDBJ databases">
        <title>Comparative genomic insights into the epidemiology and virulence of plant pathogenic Pseudomonads from Turkey.</title>
        <authorList>
            <person name="Dillon M."/>
            <person name="Ruiz-Bedoya T."/>
            <person name="Bendalovic-Torma C."/>
            <person name="Guttman K.M."/>
            <person name="Kwak H."/>
            <person name="Middleton M.A."/>
            <person name="Wang P.W."/>
            <person name="Horuz S."/>
            <person name="Aysan Y."/>
            <person name="Guttman D.S."/>
        </authorList>
    </citation>
    <scope>NUCLEOTIDE SEQUENCE [LARGE SCALE GENOMIC DNA]</scope>
    <source>
        <strain evidence="1 2">Marul_2_1</strain>
    </source>
</reference>
<sequence>MDINELVASSLKDNHGYDVPIWTIENAEKYASTSTDIKDRDRQVSEEILGLMTSLNLEGVNRVDLCAASCGNGALSEILRAVANDLVDLVGQDRLHYVELGPEPIKTSALLHHLLENGVQAVHYTAVDINRASHDVMRRAVEPLLVAPEKFRYLATDFRALCRGDIECGQDVTLVTMLGFQEGNELPETIGQIIRRIGGARTYVLSEMQLSIPNDDEHIHRFYRHHCMTRFSELVGLKLGFDQVGSEHEVIVSDIEVDDDWYRVAATLLPVLSGQDEGYLLTNVCLKYTRQQFSRVRQDYGGCRVIGEFCSGDGSVLYQLSEYRMDHGIAN</sequence>